<keyword evidence="1" id="KW-0812">Transmembrane</keyword>
<evidence type="ECO:0000256" key="1">
    <source>
        <dbReference type="SAM" id="Phobius"/>
    </source>
</evidence>
<proteinExistence type="predicted"/>
<dbReference type="AlphaFoldDB" id="A0A482TLT0"/>
<feature type="transmembrane region" description="Helical" evidence="1">
    <location>
        <begin position="21"/>
        <end position="41"/>
    </location>
</feature>
<dbReference type="RefSeq" id="WP_006054447.1">
    <property type="nucleotide sequence ID" value="NZ_RZHH01000002.1"/>
</dbReference>
<feature type="transmembrane region" description="Helical" evidence="1">
    <location>
        <begin position="70"/>
        <end position="90"/>
    </location>
</feature>
<dbReference type="InterPro" id="IPR055942">
    <property type="entry name" value="DUF7520"/>
</dbReference>
<accession>A0A482TLT0</accession>
<evidence type="ECO:0008006" key="4">
    <source>
        <dbReference type="Google" id="ProtNLM"/>
    </source>
</evidence>
<organism evidence="2 3">
    <name type="scientific">Halogeometricum borinquense</name>
    <dbReference type="NCBI Taxonomy" id="60847"/>
    <lineage>
        <taxon>Archaea</taxon>
        <taxon>Methanobacteriati</taxon>
        <taxon>Methanobacteriota</taxon>
        <taxon>Stenosarchaea group</taxon>
        <taxon>Halobacteria</taxon>
        <taxon>Halobacteriales</taxon>
        <taxon>Haloferacaceae</taxon>
        <taxon>Halogeometricum</taxon>
    </lineage>
</organism>
<dbReference type="EMBL" id="RZHH01000002">
    <property type="protein sequence ID" value="RYJ13835.1"/>
    <property type="molecule type" value="Genomic_DNA"/>
</dbReference>
<name>A0A482TLT0_9EURY</name>
<protein>
    <recommendedName>
        <fullName evidence="4">Cox cluster protein</fullName>
    </recommendedName>
</protein>
<gene>
    <name evidence="2" type="ORF">ELS19_07565</name>
</gene>
<evidence type="ECO:0000313" key="3">
    <source>
        <dbReference type="Proteomes" id="UP000294028"/>
    </source>
</evidence>
<keyword evidence="1" id="KW-0472">Membrane</keyword>
<sequence length="98" mass="10068">MPSETDTAVEMPTGQEGLGRSILIAVGASVVATSGIIGFFIGNNGSEVVSEIPLFGGLIVLPTTPVSMTLYGIVLSTIVLVCLFGLVELASRMEDAPQ</sequence>
<reference evidence="2 3" key="1">
    <citation type="submission" date="2018-12" db="EMBL/GenBank/DDBJ databases">
        <title>Genome analysis provides insights into bioremediation potentialities of Halogeometricum borinquense strain N11.</title>
        <authorList>
            <person name="Najjari A."/>
            <person name="Youssef N."/>
            <person name="Fhoula I."/>
            <person name="Ben Dhia O."/>
            <person name="Mahjoubi M."/>
            <person name="Ouzari H.I."/>
            <person name="Cherif A."/>
        </authorList>
    </citation>
    <scope>NUCLEOTIDE SEQUENCE [LARGE SCALE GENOMIC DNA]</scope>
    <source>
        <strain evidence="2 3">N11</strain>
    </source>
</reference>
<comment type="caution">
    <text evidence="2">The sequence shown here is derived from an EMBL/GenBank/DDBJ whole genome shotgun (WGS) entry which is preliminary data.</text>
</comment>
<evidence type="ECO:0000313" key="2">
    <source>
        <dbReference type="EMBL" id="RYJ13835.1"/>
    </source>
</evidence>
<dbReference type="Pfam" id="PF24364">
    <property type="entry name" value="DUF7520"/>
    <property type="match status" value="1"/>
</dbReference>
<dbReference type="GeneID" id="9993461"/>
<keyword evidence="1" id="KW-1133">Transmembrane helix</keyword>
<dbReference type="Proteomes" id="UP000294028">
    <property type="component" value="Unassembled WGS sequence"/>
</dbReference>